<dbReference type="CDD" id="cd06170">
    <property type="entry name" value="LuxR_C_like"/>
    <property type="match status" value="1"/>
</dbReference>
<evidence type="ECO:0000256" key="2">
    <source>
        <dbReference type="ARBA" id="ARBA00023125"/>
    </source>
</evidence>
<dbReference type="Pfam" id="PF00196">
    <property type="entry name" value="GerE"/>
    <property type="match status" value="1"/>
</dbReference>
<sequence>MGDEENALVLTAREKQCLAYLAQGLRCRAMASAMGITVKTVEKQIESARRKVGAKTREQAVAIAVAKRLV</sequence>
<gene>
    <name evidence="5" type="ORF">QSG27_28700</name>
</gene>
<dbReference type="PROSITE" id="PS50043">
    <property type="entry name" value="HTH_LUXR_2"/>
    <property type="match status" value="1"/>
</dbReference>
<dbReference type="SMART" id="SM00421">
    <property type="entry name" value="HTH_LUXR"/>
    <property type="match status" value="1"/>
</dbReference>
<keyword evidence="2" id="KW-0238">DNA-binding</keyword>
<protein>
    <submittedName>
        <fullName evidence="5">Helix-turn-helix transcriptional regulator</fullName>
    </submittedName>
</protein>
<reference evidence="5 6" key="1">
    <citation type="submission" date="2023-06" db="EMBL/GenBank/DDBJ databases">
        <title>Azospirillum isscasensis sp.nov, a bacterium isolated from rhizosphere soil of rice.</title>
        <authorList>
            <person name="Wang H."/>
        </authorList>
    </citation>
    <scope>NUCLEOTIDE SEQUENCE [LARGE SCALE GENOMIC DNA]</scope>
    <source>
        <strain evidence="5 6">C340-1</strain>
    </source>
</reference>
<dbReference type="SUPFAM" id="SSF46894">
    <property type="entry name" value="C-terminal effector domain of the bipartite response regulators"/>
    <property type="match status" value="1"/>
</dbReference>
<evidence type="ECO:0000313" key="6">
    <source>
        <dbReference type="Proteomes" id="UP001227317"/>
    </source>
</evidence>
<dbReference type="PANTHER" id="PTHR44688:SF16">
    <property type="entry name" value="DNA-BINDING TRANSCRIPTIONAL ACTIVATOR DEVR_DOSR"/>
    <property type="match status" value="1"/>
</dbReference>
<dbReference type="PRINTS" id="PR00038">
    <property type="entry name" value="HTHLUXR"/>
</dbReference>
<keyword evidence="1" id="KW-0805">Transcription regulation</keyword>
<evidence type="ECO:0000256" key="1">
    <source>
        <dbReference type="ARBA" id="ARBA00023015"/>
    </source>
</evidence>
<feature type="domain" description="HTH luxR-type" evidence="4">
    <location>
        <begin position="3"/>
        <end position="68"/>
    </location>
</feature>
<organism evidence="5 6">
    <name type="scientific">Azospirillum isscasi</name>
    <dbReference type="NCBI Taxonomy" id="3053926"/>
    <lineage>
        <taxon>Bacteria</taxon>
        <taxon>Pseudomonadati</taxon>
        <taxon>Pseudomonadota</taxon>
        <taxon>Alphaproteobacteria</taxon>
        <taxon>Rhodospirillales</taxon>
        <taxon>Azospirillaceae</taxon>
        <taxon>Azospirillum</taxon>
    </lineage>
</organism>
<keyword evidence="3" id="KW-0804">Transcription</keyword>
<dbReference type="RefSeq" id="WP_306712243.1">
    <property type="nucleotide sequence ID" value="NZ_JAUJFI010000326.1"/>
</dbReference>
<dbReference type="InterPro" id="IPR000792">
    <property type="entry name" value="Tscrpt_reg_LuxR_C"/>
</dbReference>
<comment type="caution">
    <text evidence="5">The sequence shown here is derived from an EMBL/GenBank/DDBJ whole genome shotgun (WGS) entry which is preliminary data.</text>
</comment>
<evidence type="ECO:0000256" key="3">
    <source>
        <dbReference type="ARBA" id="ARBA00023163"/>
    </source>
</evidence>
<dbReference type="Proteomes" id="UP001227317">
    <property type="component" value="Unassembled WGS sequence"/>
</dbReference>
<dbReference type="Gene3D" id="1.10.10.10">
    <property type="entry name" value="Winged helix-like DNA-binding domain superfamily/Winged helix DNA-binding domain"/>
    <property type="match status" value="1"/>
</dbReference>
<keyword evidence="6" id="KW-1185">Reference proteome</keyword>
<dbReference type="InterPro" id="IPR016032">
    <property type="entry name" value="Sig_transdc_resp-reg_C-effctor"/>
</dbReference>
<dbReference type="InterPro" id="IPR036388">
    <property type="entry name" value="WH-like_DNA-bd_sf"/>
</dbReference>
<proteinExistence type="predicted"/>
<dbReference type="EMBL" id="JAUJFI010000326">
    <property type="protein sequence ID" value="MDQ2106701.1"/>
    <property type="molecule type" value="Genomic_DNA"/>
</dbReference>
<accession>A0ABU0WR28</accession>
<evidence type="ECO:0000259" key="4">
    <source>
        <dbReference type="PROSITE" id="PS50043"/>
    </source>
</evidence>
<dbReference type="PANTHER" id="PTHR44688">
    <property type="entry name" value="DNA-BINDING TRANSCRIPTIONAL ACTIVATOR DEVR_DOSR"/>
    <property type="match status" value="1"/>
</dbReference>
<evidence type="ECO:0000313" key="5">
    <source>
        <dbReference type="EMBL" id="MDQ2106701.1"/>
    </source>
</evidence>
<name>A0ABU0WR28_9PROT</name>